<accession>A0ABW1GAK4</accession>
<proteinExistence type="predicted"/>
<evidence type="ECO:0000313" key="1">
    <source>
        <dbReference type="EMBL" id="MFC5910669.1"/>
    </source>
</evidence>
<comment type="caution">
    <text evidence="1">The sequence shown here is derived from an EMBL/GenBank/DDBJ whole genome shotgun (WGS) entry which is preliminary data.</text>
</comment>
<gene>
    <name evidence="1" type="ORF">ACFP3V_26110</name>
</gene>
<reference evidence="2" key="1">
    <citation type="journal article" date="2019" name="Int. J. Syst. Evol. Microbiol.">
        <title>The Global Catalogue of Microorganisms (GCM) 10K type strain sequencing project: providing services to taxonomists for standard genome sequencing and annotation.</title>
        <authorList>
            <consortium name="The Broad Institute Genomics Platform"/>
            <consortium name="The Broad Institute Genome Sequencing Center for Infectious Disease"/>
            <person name="Wu L."/>
            <person name="Ma J."/>
        </authorList>
    </citation>
    <scope>NUCLEOTIDE SEQUENCE [LARGE SCALE GENOMIC DNA]</scope>
    <source>
        <strain evidence="2">JCM 4816</strain>
    </source>
</reference>
<protein>
    <submittedName>
        <fullName evidence="1">SMI1/KNR4 family protein</fullName>
    </submittedName>
</protein>
<keyword evidence="2" id="KW-1185">Reference proteome</keyword>
<dbReference type="RefSeq" id="WP_380588261.1">
    <property type="nucleotide sequence ID" value="NZ_JBHSQJ010000128.1"/>
</dbReference>
<dbReference type="EMBL" id="JBHSQJ010000128">
    <property type="protein sequence ID" value="MFC5910669.1"/>
    <property type="molecule type" value="Genomic_DNA"/>
</dbReference>
<dbReference type="Proteomes" id="UP001596174">
    <property type="component" value="Unassembled WGS sequence"/>
</dbReference>
<name>A0ABW1GAK4_9ACTN</name>
<sequence>MSDTTALETLLGRARGPMGPSIELDFGVESGPLAELGRVISRTNGFFLFNAGVQVFRAGDEGLGADLLSWNREDTWKDTYDGLADDLFCFAQDIFGVQFAVVEGKEVVRFDPETARDEVLGESLEDWAAWLLADPDVNGAASFAYAYQQERGALDPNERLVPRTFFVAGGGYDFDNFVAYDAVTAMRIRGPIAQQVHDLPDGATVNIRLS</sequence>
<organism evidence="1 2">
    <name type="scientific">Streptacidiphilus monticola</name>
    <dbReference type="NCBI Taxonomy" id="2161674"/>
    <lineage>
        <taxon>Bacteria</taxon>
        <taxon>Bacillati</taxon>
        <taxon>Actinomycetota</taxon>
        <taxon>Actinomycetes</taxon>
        <taxon>Kitasatosporales</taxon>
        <taxon>Streptomycetaceae</taxon>
        <taxon>Streptacidiphilus</taxon>
    </lineage>
</organism>
<evidence type="ECO:0000313" key="2">
    <source>
        <dbReference type="Proteomes" id="UP001596174"/>
    </source>
</evidence>